<dbReference type="AlphaFoldDB" id="A0AAX6GE01"/>
<dbReference type="InterPro" id="IPR000086">
    <property type="entry name" value="NUDIX_hydrolase_dom"/>
</dbReference>
<evidence type="ECO:0000256" key="2">
    <source>
        <dbReference type="ARBA" id="ARBA00001946"/>
    </source>
</evidence>
<dbReference type="EMBL" id="JANAVB010042418">
    <property type="protein sequence ID" value="KAJ6794454.1"/>
    <property type="molecule type" value="Genomic_DNA"/>
</dbReference>
<feature type="domain" description="Nudix hydrolase" evidence="8">
    <location>
        <begin position="19"/>
        <end position="149"/>
    </location>
</feature>
<comment type="caution">
    <text evidence="10">The sequence shown here is derived from an EMBL/GenBank/DDBJ whole genome shotgun (WGS) entry which is preliminary data.</text>
</comment>
<gene>
    <name evidence="9" type="ORF">M6B38_232680</name>
    <name evidence="10" type="ORF">M6B38_369925</name>
</gene>
<evidence type="ECO:0000256" key="6">
    <source>
        <dbReference type="ARBA" id="ARBA00022842"/>
    </source>
</evidence>
<evidence type="ECO:0000313" key="11">
    <source>
        <dbReference type="Proteomes" id="UP001140949"/>
    </source>
</evidence>
<dbReference type="Pfam" id="PF00293">
    <property type="entry name" value="NUDIX"/>
    <property type="match status" value="1"/>
</dbReference>
<comment type="cofactor">
    <cofactor evidence="1">
        <name>Mn(2+)</name>
        <dbReference type="ChEBI" id="CHEBI:29035"/>
    </cofactor>
</comment>
<evidence type="ECO:0000256" key="1">
    <source>
        <dbReference type="ARBA" id="ARBA00001936"/>
    </source>
</evidence>
<dbReference type="EMBL" id="JANAVB010020597">
    <property type="protein sequence ID" value="KAJ6826966.1"/>
    <property type="molecule type" value="Genomic_DNA"/>
</dbReference>
<dbReference type="PANTHER" id="PTHR12629">
    <property type="entry name" value="DIPHOSPHOINOSITOL POLYPHOSPHATE PHOSPHOHYDROLASE"/>
    <property type="match status" value="1"/>
</dbReference>
<dbReference type="GO" id="GO:0016462">
    <property type="term" value="F:pyrophosphatase activity"/>
    <property type="evidence" value="ECO:0007669"/>
    <property type="project" value="InterPro"/>
</dbReference>
<accession>A0AAX6GE01</accession>
<dbReference type="InterPro" id="IPR015797">
    <property type="entry name" value="NUDIX_hydrolase-like_dom_sf"/>
</dbReference>
<keyword evidence="5 10" id="KW-0378">Hydrolase</keyword>
<reference evidence="10" key="2">
    <citation type="submission" date="2023-04" db="EMBL/GenBank/DDBJ databases">
        <authorList>
            <person name="Bruccoleri R.E."/>
            <person name="Oakeley E.J."/>
            <person name="Faust A.-M."/>
            <person name="Dessus-Babus S."/>
            <person name="Altorfer M."/>
            <person name="Burckhardt D."/>
            <person name="Oertli M."/>
            <person name="Naumann U."/>
            <person name="Petersen F."/>
            <person name="Wong J."/>
        </authorList>
    </citation>
    <scope>NUCLEOTIDE SEQUENCE</scope>
    <source>
        <strain evidence="10">GSM-AAB239-AS_SAM_17_03QT</strain>
        <tissue evidence="10">Leaf</tissue>
    </source>
</reference>
<dbReference type="PROSITE" id="PS00893">
    <property type="entry name" value="NUDIX_BOX"/>
    <property type="match status" value="1"/>
</dbReference>
<dbReference type="CDD" id="cd04666">
    <property type="entry name" value="NUDIX_DIPP2_like_Nudt4"/>
    <property type="match status" value="1"/>
</dbReference>
<dbReference type="SUPFAM" id="SSF55811">
    <property type="entry name" value="Nudix"/>
    <property type="match status" value="1"/>
</dbReference>
<evidence type="ECO:0000256" key="3">
    <source>
        <dbReference type="ARBA" id="ARBA00005582"/>
    </source>
</evidence>
<keyword evidence="6" id="KW-0460">Magnesium</keyword>
<evidence type="ECO:0000256" key="7">
    <source>
        <dbReference type="ARBA" id="ARBA00023211"/>
    </source>
</evidence>
<comment type="similarity">
    <text evidence="3">Belongs to the Nudix hydrolase family.</text>
</comment>
<dbReference type="GO" id="GO:0005737">
    <property type="term" value="C:cytoplasm"/>
    <property type="evidence" value="ECO:0007669"/>
    <property type="project" value="TreeGrafter"/>
</dbReference>
<dbReference type="PROSITE" id="PS51462">
    <property type="entry name" value="NUDIX"/>
    <property type="match status" value="1"/>
</dbReference>
<evidence type="ECO:0000313" key="10">
    <source>
        <dbReference type="EMBL" id="KAJ6826966.1"/>
    </source>
</evidence>
<dbReference type="GO" id="GO:0046872">
    <property type="term" value="F:metal ion binding"/>
    <property type="evidence" value="ECO:0007669"/>
    <property type="project" value="UniProtKB-KW"/>
</dbReference>
<evidence type="ECO:0000256" key="5">
    <source>
        <dbReference type="ARBA" id="ARBA00022801"/>
    </source>
</evidence>
<dbReference type="Gene3D" id="3.90.79.10">
    <property type="entry name" value="Nucleoside Triphosphate Pyrophosphohydrolase"/>
    <property type="match status" value="1"/>
</dbReference>
<protein>
    <submittedName>
        <fullName evidence="10">Nudix hydrolase 17, mitochondrial-like</fullName>
    </submittedName>
</protein>
<keyword evidence="11" id="KW-1185">Reference proteome</keyword>
<sequence length="167" mass="19255">MACLVARQGRELQRYDGGGRRLVVGCIPYRLDTIDQAVEVLVISSQKGHGMMFPKGGWESDETITQAASREALEEAGVRGEVEDVLGKWEYKSRRYNTFYEGFMFPLHVTEELTNWPEMGARKRRWVSAAEAREGCEHLWMTEALDELERRLSNNHLSKKRTSWAKM</sequence>
<dbReference type="PANTHER" id="PTHR12629:SF42">
    <property type="entry name" value="OS02G0734300 PROTEIN"/>
    <property type="match status" value="1"/>
</dbReference>
<name>A0AAX6GE01_IRIPA</name>
<organism evidence="10 11">
    <name type="scientific">Iris pallida</name>
    <name type="common">Sweet iris</name>
    <dbReference type="NCBI Taxonomy" id="29817"/>
    <lineage>
        <taxon>Eukaryota</taxon>
        <taxon>Viridiplantae</taxon>
        <taxon>Streptophyta</taxon>
        <taxon>Embryophyta</taxon>
        <taxon>Tracheophyta</taxon>
        <taxon>Spermatophyta</taxon>
        <taxon>Magnoliopsida</taxon>
        <taxon>Liliopsida</taxon>
        <taxon>Asparagales</taxon>
        <taxon>Iridaceae</taxon>
        <taxon>Iridoideae</taxon>
        <taxon>Irideae</taxon>
        <taxon>Iris</taxon>
    </lineage>
</organism>
<evidence type="ECO:0000256" key="4">
    <source>
        <dbReference type="ARBA" id="ARBA00022723"/>
    </source>
</evidence>
<dbReference type="InterPro" id="IPR047198">
    <property type="entry name" value="DDP-like_NUDIX"/>
</dbReference>
<evidence type="ECO:0000313" key="9">
    <source>
        <dbReference type="EMBL" id="KAJ6794454.1"/>
    </source>
</evidence>
<dbReference type="GO" id="GO:0005634">
    <property type="term" value="C:nucleus"/>
    <property type="evidence" value="ECO:0007669"/>
    <property type="project" value="TreeGrafter"/>
</dbReference>
<dbReference type="InterPro" id="IPR020084">
    <property type="entry name" value="NUDIX_hydrolase_CS"/>
</dbReference>
<keyword evidence="4" id="KW-0479">Metal-binding</keyword>
<dbReference type="Proteomes" id="UP001140949">
    <property type="component" value="Unassembled WGS sequence"/>
</dbReference>
<proteinExistence type="inferred from homology"/>
<evidence type="ECO:0000259" key="8">
    <source>
        <dbReference type="PROSITE" id="PS51462"/>
    </source>
</evidence>
<keyword evidence="7" id="KW-0464">Manganese</keyword>
<comment type="cofactor">
    <cofactor evidence="2">
        <name>Mg(2+)</name>
        <dbReference type="ChEBI" id="CHEBI:18420"/>
    </cofactor>
</comment>
<reference evidence="10" key="1">
    <citation type="journal article" date="2023" name="GigaByte">
        <title>Genome assembly of the bearded iris, Iris pallida Lam.</title>
        <authorList>
            <person name="Bruccoleri R.E."/>
            <person name="Oakeley E.J."/>
            <person name="Faust A.M.E."/>
            <person name="Altorfer M."/>
            <person name="Dessus-Babus S."/>
            <person name="Burckhardt D."/>
            <person name="Oertli M."/>
            <person name="Naumann U."/>
            <person name="Petersen F."/>
            <person name="Wong J."/>
        </authorList>
    </citation>
    <scope>NUCLEOTIDE SEQUENCE</scope>
    <source>
        <strain evidence="10">GSM-AAB239-AS_SAM_17_03QT</strain>
    </source>
</reference>
<dbReference type="FunFam" id="3.90.79.10:FF:000022">
    <property type="entry name" value="Nudix hydrolase 17, mitochondrial"/>
    <property type="match status" value="1"/>
</dbReference>